<dbReference type="GO" id="GO:0000978">
    <property type="term" value="F:RNA polymerase II cis-regulatory region sequence-specific DNA binding"/>
    <property type="evidence" value="ECO:0007669"/>
    <property type="project" value="TreeGrafter"/>
</dbReference>
<dbReference type="Pfam" id="PF00605">
    <property type="entry name" value="IRF"/>
    <property type="match status" value="1"/>
</dbReference>
<dbReference type="Ensembl" id="ENSSRHT00000009260.1">
    <property type="protein sequence ID" value="ENSSRHP00000008977.1"/>
    <property type="gene ID" value="ENSSRHG00000005136.1"/>
</dbReference>
<dbReference type="Gene3D" id="2.60.200.10">
    <property type="match status" value="1"/>
</dbReference>
<evidence type="ECO:0000259" key="7">
    <source>
        <dbReference type="PROSITE" id="PS51507"/>
    </source>
</evidence>
<keyword evidence="4" id="KW-0804">Transcription</keyword>
<feature type="compositionally biased region" description="Polar residues" evidence="6">
    <location>
        <begin position="124"/>
        <end position="134"/>
    </location>
</feature>
<evidence type="ECO:0000256" key="3">
    <source>
        <dbReference type="ARBA" id="ARBA00023125"/>
    </source>
</evidence>
<dbReference type="GO" id="GO:0002376">
    <property type="term" value="P:immune system process"/>
    <property type="evidence" value="ECO:0007669"/>
    <property type="project" value="TreeGrafter"/>
</dbReference>
<dbReference type="FunFam" id="2.60.200.10:FF:000014">
    <property type="entry name" value="Interferon regulatory factor 3"/>
    <property type="match status" value="1"/>
</dbReference>
<dbReference type="CDD" id="cd00103">
    <property type="entry name" value="IRF"/>
    <property type="match status" value="1"/>
</dbReference>
<dbReference type="PRINTS" id="PR00267">
    <property type="entry name" value="INTFRNREGFCT"/>
</dbReference>
<keyword evidence="3" id="KW-0238">DNA-binding</keyword>
<dbReference type="PANTHER" id="PTHR11949:SF1">
    <property type="entry name" value="INTERFERON REGULATORY FACTOR 3"/>
    <property type="match status" value="1"/>
</dbReference>
<dbReference type="Pfam" id="PF10401">
    <property type="entry name" value="IRF-3"/>
    <property type="match status" value="1"/>
</dbReference>
<sequence>MFMTTSDCIMAQPKPLFVPWLYEQIQSGSYPGVCWTNKEQRQFSIPWKHALRQDSNNVDVLIFKAWAQTSVAGDGRINRDPSVWKRNFRSALRAKGFKIIFDSKNDAANPHKVYQFPSEPHSAASGSEGSQETDFSPELYVEESDMFPTHPPQGLEQDFTGLNLQESPSRVHEVWNPDQLYLGLEEPVLFQETSPCPESQYTEIHYQIVDTHGQFFSAEGAIGGLGQIPPSEGATAAGHHPPAYQPDGEGVGHQGSIPVTKLETFFRIKVHYKGKMVKEELVENDAGFRLMYQGNMDESMGSADLPVVTLPIPEGILDQSQAKHTNEILNNLGGLEIRRFDGVVCGHRWGLSRIYWGLCKHENSQTPRELSKNTPEAVYNFRDYISGLMDFIQTSCESPSYALYFFLGQKWPDPKMKPWEKKLIMIEVILTSLEGLKMMAVANGASSLHSVELQLSLEQMMELC</sequence>
<proteinExistence type="predicted"/>
<keyword evidence="9" id="KW-1185">Reference proteome</keyword>
<dbReference type="Proteomes" id="UP000472270">
    <property type="component" value="Unassembled WGS sequence"/>
</dbReference>
<dbReference type="InterPro" id="IPR017855">
    <property type="entry name" value="SMAD-like_dom_sf"/>
</dbReference>
<dbReference type="AlphaFoldDB" id="A0A673GAK4"/>
<dbReference type="InterPro" id="IPR036388">
    <property type="entry name" value="WH-like_DNA-bd_sf"/>
</dbReference>
<dbReference type="SMART" id="SM00348">
    <property type="entry name" value="IRF"/>
    <property type="match status" value="1"/>
</dbReference>
<comment type="subcellular location">
    <subcellularLocation>
        <location evidence="1">Nucleus</location>
    </subcellularLocation>
</comment>
<evidence type="ECO:0000256" key="1">
    <source>
        <dbReference type="ARBA" id="ARBA00004123"/>
    </source>
</evidence>
<dbReference type="GO" id="GO:0045893">
    <property type="term" value="P:positive regulation of DNA-templated transcription"/>
    <property type="evidence" value="ECO:0007669"/>
    <property type="project" value="UniProtKB-ARBA"/>
</dbReference>
<gene>
    <name evidence="8" type="primary">irf3</name>
</gene>
<dbReference type="InterPro" id="IPR008984">
    <property type="entry name" value="SMAD_FHA_dom_sf"/>
</dbReference>
<evidence type="ECO:0000256" key="4">
    <source>
        <dbReference type="ARBA" id="ARBA00023163"/>
    </source>
</evidence>
<dbReference type="PROSITE" id="PS00601">
    <property type="entry name" value="IRF_1"/>
    <property type="match status" value="1"/>
</dbReference>
<dbReference type="InterPro" id="IPR001346">
    <property type="entry name" value="Interferon_reg_fact_DNA-bd_dom"/>
</dbReference>
<dbReference type="PANTHER" id="PTHR11949">
    <property type="entry name" value="INTERFERON REGULATORY FACTOR"/>
    <property type="match status" value="1"/>
</dbReference>
<evidence type="ECO:0000256" key="5">
    <source>
        <dbReference type="ARBA" id="ARBA00023242"/>
    </source>
</evidence>
<dbReference type="SUPFAM" id="SSF49879">
    <property type="entry name" value="SMAD/FHA domain"/>
    <property type="match status" value="1"/>
</dbReference>
<reference evidence="8" key="2">
    <citation type="submission" date="2025-09" db="UniProtKB">
        <authorList>
            <consortium name="Ensembl"/>
        </authorList>
    </citation>
    <scope>IDENTIFICATION</scope>
</reference>
<reference evidence="8" key="1">
    <citation type="submission" date="2025-08" db="UniProtKB">
        <authorList>
            <consortium name="Ensembl"/>
        </authorList>
    </citation>
    <scope>IDENTIFICATION</scope>
</reference>
<organism evidence="8 9">
    <name type="scientific">Sinocyclocheilus rhinocerous</name>
    <dbReference type="NCBI Taxonomy" id="307959"/>
    <lineage>
        <taxon>Eukaryota</taxon>
        <taxon>Metazoa</taxon>
        <taxon>Chordata</taxon>
        <taxon>Craniata</taxon>
        <taxon>Vertebrata</taxon>
        <taxon>Euteleostomi</taxon>
        <taxon>Actinopterygii</taxon>
        <taxon>Neopterygii</taxon>
        <taxon>Teleostei</taxon>
        <taxon>Ostariophysi</taxon>
        <taxon>Cypriniformes</taxon>
        <taxon>Cyprinidae</taxon>
        <taxon>Cyprininae</taxon>
        <taxon>Sinocyclocheilus</taxon>
    </lineage>
</organism>
<accession>A0A673GAK4</accession>
<dbReference type="InterPro" id="IPR019817">
    <property type="entry name" value="Interferon_reg_fac_CS"/>
</dbReference>
<name>A0A673GAK4_9TELE</name>
<keyword evidence="5" id="KW-0539">Nucleus</keyword>
<dbReference type="Gene3D" id="1.10.10.10">
    <property type="entry name" value="Winged helix-like DNA-binding domain superfamily/Winged helix DNA-binding domain"/>
    <property type="match status" value="1"/>
</dbReference>
<dbReference type="PROSITE" id="PS51507">
    <property type="entry name" value="IRF_2"/>
    <property type="match status" value="1"/>
</dbReference>
<evidence type="ECO:0000256" key="6">
    <source>
        <dbReference type="SAM" id="MobiDB-lite"/>
    </source>
</evidence>
<feature type="domain" description="IRF tryptophan pentad repeat" evidence="7">
    <location>
        <begin position="14"/>
        <end position="118"/>
    </location>
</feature>
<evidence type="ECO:0000256" key="2">
    <source>
        <dbReference type="ARBA" id="ARBA00023015"/>
    </source>
</evidence>
<evidence type="ECO:0000313" key="9">
    <source>
        <dbReference type="Proteomes" id="UP000472270"/>
    </source>
</evidence>
<protein>
    <submittedName>
        <fullName evidence="8">Interferon regulatory factor 3-like</fullName>
    </submittedName>
</protein>
<dbReference type="SMART" id="SM01243">
    <property type="entry name" value="IRF-3"/>
    <property type="match status" value="1"/>
</dbReference>
<dbReference type="InterPro" id="IPR019471">
    <property type="entry name" value="Interferon_reg_factor-3"/>
</dbReference>
<dbReference type="InterPro" id="IPR036390">
    <property type="entry name" value="WH_DNA-bd_sf"/>
</dbReference>
<dbReference type="GO" id="GO:0005634">
    <property type="term" value="C:nucleus"/>
    <property type="evidence" value="ECO:0007669"/>
    <property type="project" value="UniProtKB-SubCell"/>
</dbReference>
<keyword evidence="2" id="KW-0805">Transcription regulation</keyword>
<dbReference type="SUPFAM" id="SSF46785">
    <property type="entry name" value="Winged helix' DNA-binding domain"/>
    <property type="match status" value="1"/>
</dbReference>
<feature type="region of interest" description="Disordered" evidence="6">
    <location>
        <begin position="112"/>
        <end position="134"/>
    </location>
</feature>
<dbReference type="GO" id="GO:0000981">
    <property type="term" value="F:DNA-binding transcription factor activity, RNA polymerase II-specific"/>
    <property type="evidence" value="ECO:0007669"/>
    <property type="project" value="TreeGrafter"/>
</dbReference>
<evidence type="ECO:0000313" key="8">
    <source>
        <dbReference type="Ensembl" id="ENSSRHP00000008977.1"/>
    </source>
</evidence>